<keyword evidence="2" id="KW-1185">Reference proteome</keyword>
<dbReference type="EMBL" id="FMXN01000001">
    <property type="protein sequence ID" value="SDB02799.1"/>
    <property type="molecule type" value="Genomic_DNA"/>
</dbReference>
<dbReference type="SUPFAM" id="SSF46785">
    <property type="entry name" value="Winged helix' DNA-binding domain"/>
    <property type="match status" value="1"/>
</dbReference>
<evidence type="ECO:0000313" key="2">
    <source>
        <dbReference type="Proteomes" id="UP000199626"/>
    </source>
</evidence>
<dbReference type="AlphaFoldDB" id="A0A1G6A2Z9"/>
<reference evidence="2" key="1">
    <citation type="submission" date="2016-10" db="EMBL/GenBank/DDBJ databases">
        <authorList>
            <person name="Varghese N."/>
            <person name="Submissions S."/>
        </authorList>
    </citation>
    <scope>NUCLEOTIDE SEQUENCE [LARGE SCALE GENOMIC DNA]</scope>
    <source>
        <strain evidence="2">CGMCC 1.10824</strain>
    </source>
</reference>
<proteinExistence type="predicted"/>
<accession>A0A1G6A2Z9</accession>
<dbReference type="STRING" id="1159017.SAMN02927930_00099"/>
<dbReference type="InterPro" id="IPR036390">
    <property type="entry name" value="WH_DNA-bd_sf"/>
</dbReference>
<organism evidence="1 2">
    <name type="scientific">Pseudidiomarina indica</name>
    <dbReference type="NCBI Taxonomy" id="1159017"/>
    <lineage>
        <taxon>Bacteria</taxon>
        <taxon>Pseudomonadati</taxon>
        <taxon>Pseudomonadota</taxon>
        <taxon>Gammaproteobacteria</taxon>
        <taxon>Alteromonadales</taxon>
        <taxon>Idiomarinaceae</taxon>
        <taxon>Pseudidiomarina</taxon>
    </lineage>
</organism>
<gene>
    <name evidence="1" type="ORF">SAMN02927930_00099</name>
</gene>
<evidence type="ECO:0000313" key="1">
    <source>
        <dbReference type="EMBL" id="SDB02799.1"/>
    </source>
</evidence>
<protein>
    <submittedName>
        <fullName evidence="1">Uncharacterized protein</fullName>
    </submittedName>
</protein>
<sequence>MEFTVPDSYDLRPSRRKWLKEAMKLKNANSALLSFIVCRLSAGNLTLKTILKLCSKQGFTPSEARHALGRLMEAGLIEYSHIEPDIFVSFNEAGKKFAQEVGNE</sequence>
<dbReference type="RefSeq" id="WP_092590641.1">
    <property type="nucleotide sequence ID" value="NZ_FMXN01000001.1"/>
</dbReference>
<name>A0A1G6A2Z9_9GAMM</name>
<dbReference type="Proteomes" id="UP000199626">
    <property type="component" value="Unassembled WGS sequence"/>
</dbReference>